<keyword evidence="2" id="KW-1133">Transmembrane helix</keyword>
<feature type="domain" description="CAAX prenyl protease 2/Lysostaphin resistance protein A-like" evidence="3">
    <location>
        <begin position="141"/>
        <end position="227"/>
    </location>
</feature>
<dbReference type="InterPro" id="IPR003675">
    <property type="entry name" value="Rce1/LyrA-like_dom"/>
</dbReference>
<dbReference type="Proteomes" id="UP000286848">
    <property type="component" value="Unassembled WGS sequence"/>
</dbReference>
<feature type="transmembrane region" description="Helical" evidence="2">
    <location>
        <begin position="286"/>
        <end position="308"/>
    </location>
</feature>
<dbReference type="RefSeq" id="WP_124975842.1">
    <property type="nucleotide sequence ID" value="NZ_BFFP01000011.1"/>
</dbReference>
<feature type="transmembrane region" description="Helical" evidence="2">
    <location>
        <begin position="20"/>
        <end position="43"/>
    </location>
</feature>
<name>A0A401ISC4_9LACO</name>
<evidence type="ECO:0000313" key="4">
    <source>
        <dbReference type="EMBL" id="GBG94440.1"/>
    </source>
</evidence>
<feature type="transmembrane region" description="Helical" evidence="2">
    <location>
        <begin position="95"/>
        <end position="114"/>
    </location>
</feature>
<feature type="transmembrane region" description="Helical" evidence="2">
    <location>
        <begin position="58"/>
        <end position="75"/>
    </location>
</feature>
<dbReference type="PANTHER" id="PTHR36435:SF1">
    <property type="entry name" value="CAAX AMINO TERMINAL PROTEASE FAMILY PROTEIN"/>
    <property type="match status" value="1"/>
</dbReference>
<evidence type="ECO:0000313" key="5">
    <source>
        <dbReference type="Proteomes" id="UP000286848"/>
    </source>
</evidence>
<feature type="transmembrane region" description="Helical" evidence="2">
    <location>
        <begin position="243"/>
        <end position="265"/>
    </location>
</feature>
<dbReference type="AlphaFoldDB" id="A0A401ISC4"/>
<dbReference type="InterPro" id="IPR052710">
    <property type="entry name" value="CAAX_protease"/>
</dbReference>
<feature type="transmembrane region" description="Helical" evidence="2">
    <location>
        <begin position="197"/>
        <end position="223"/>
    </location>
</feature>
<feature type="transmembrane region" description="Helical" evidence="2">
    <location>
        <begin position="172"/>
        <end position="190"/>
    </location>
</feature>
<evidence type="ECO:0000256" key="1">
    <source>
        <dbReference type="ARBA" id="ARBA00009067"/>
    </source>
</evidence>
<organism evidence="4 5">
    <name type="scientific">Ligilactobacillus salitolerans</name>
    <dbReference type="NCBI Taxonomy" id="1808352"/>
    <lineage>
        <taxon>Bacteria</taxon>
        <taxon>Bacillati</taxon>
        <taxon>Bacillota</taxon>
        <taxon>Bacilli</taxon>
        <taxon>Lactobacillales</taxon>
        <taxon>Lactobacillaceae</taxon>
        <taxon>Ligilactobacillus</taxon>
    </lineage>
</organism>
<gene>
    <name evidence="4" type="ORF">LFYK43_08990</name>
</gene>
<dbReference type="PANTHER" id="PTHR36435">
    <property type="entry name" value="SLR1288 PROTEIN"/>
    <property type="match status" value="1"/>
</dbReference>
<dbReference type="OrthoDB" id="8607342at2"/>
<keyword evidence="4" id="KW-0645">Protease</keyword>
<proteinExistence type="inferred from homology"/>
<accession>A0A401ISC4</accession>
<keyword evidence="2" id="KW-0472">Membrane</keyword>
<evidence type="ECO:0000259" key="3">
    <source>
        <dbReference type="Pfam" id="PF02517"/>
    </source>
</evidence>
<dbReference type="GO" id="GO:0004175">
    <property type="term" value="F:endopeptidase activity"/>
    <property type="evidence" value="ECO:0007669"/>
    <property type="project" value="UniProtKB-ARBA"/>
</dbReference>
<comment type="similarity">
    <text evidence="1">Belongs to the UPF0177 family.</text>
</comment>
<protein>
    <submittedName>
        <fullName evidence="4">CAAX amino protease</fullName>
    </submittedName>
</protein>
<comment type="caution">
    <text evidence="4">The sequence shown here is derived from an EMBL/GenBank/DDBJ whole genome shotgun (WGS) entry which is preliminary data.</text>
</comment>
<dbReference type="EMBL" id="BFFP01000011">
    <property type="protein sequence ID" value="GBG94440.1"/>
    <property type="molecule type" value="Genomic_DNA"/>
</dbReference>
<dbReference type="GO" id="GO:0006508">
    <property type="term" value="P:proteolysis"/>
    <property type="evidence" value="ECO:0007669"/>
    <property type="project" value="UniProtKB-KW"/>
</dbReference>
<reference evidence="4 5" key="1">
    <citation type="journal article" date="2019" name="Int. J. Syst. Evol. Microbiol.">
        <title>Lactobacillus salitolerans sp. nov., a novel lactic acid bacterium isolated from spent mushroom substrates.</title>
        <authorList>
            <person name="Tohno M."/>
            <person name="Tanizawa Y."/>
            <person name="Kojima Y."/>
            <person name="Sakamoto M."/>
            <person name="Nakamura Y."/>
            <person name="Ohkuma M."/>
            <person name="Kobayashi H."/>
        </authorList>
    </citation>
    <scope>NUCLEOTIDE SEQUENCE [LARGE SCALE GENOMIC DNA]</scope>
    <source>
        <strain evidence="4 5">YK43</strain>
    </source>
</reference>
<dbReference type="GO" id="GO:0080120">
    <property type="term" value="P:CAAX-box protein maturation"/>
    <property type="evidence" value="ECO:0007669"/>
    <property type="project" value="UniProtKB-ARBA"/>
</dbReference>
<evidence type="ECO:0000256" key="2">
    <source>
        <dbReference type="SAM" id="Phobius"/>
    </source>
</evidence>
<keyword evidence="2" id="KW-0812">Transmembrane</keyword>
<keyword evidence="5" id="KW-1185">Reference proteome</keyword>
<keyword evidence="4" id="KW-0378">Hydrolase</keyword>
<dbReference type="Pfam" id="PF02517">
    <property type="entry name" value="Rce1-like"/>
    <property type="match status" value="1"/>
</dbReference>
<sequence>MQFIGSDEQQTYRRLVRKVLLVTSAYALVFQVVAVLASMVMIIRDDSLMAGDRLEQSGLPYFFAVAVGLFIIYSASSPRLRQTFFKAGPASMNWLVFSLVVSLLLLAQLIFTGYSNGLESLLNHWGLTAMEELKSASNSSQTWSMFVYGNILAPVTEEIVFRGYVLRTLRPAGTSVAILFSAFLFGLYHLNIMQSPFAFLMGLVLGFVAVNYGITWSILVHAFNNLVLGDGLGKLADIVGGHTADVISTVIIVGGGLAGLWVLWVKRNVFEEWYSEHRFRKHELKLVFLNWLSILITVISLAAMLISITRK</sequence>